<sequence length="88" mass="9715">MSTLLLGRWDHGGNLVITESHQVEDGDQATIDALVEDQDDADSMAWSCAFDVDRHADAVQRAFEEYVRDGFDAEGLIDEVEGFEPVTA</sequence>
<name>A0A2S1T1T6_9ACTN</name>
<dbReference type="EMBL" id="CP029188">
    <property type="protein sequence ID" value="AWI32634.1"/>
    <property type="molecule type" value="Genomic_DNA"/>
</dbReference>
<dbReference type="KEGG" id="stir:DDW44_30410"/>
<proteinExistence type="predicted"/>
<dbReference type="OrthoDB" id="4249848at2"/>
<evidence type="ECO:0000313" key="2">
    <source>
        <dbReference type="Proteomes" id="UP000244900"/>
    </source>
</evidence>
<evidence type="ECO:0000313" key="1">
    <source>
        <dbReference type="EMBL" id="AWI32634.1"/>
    </source>
</evidence>
<dbReference type="Proteomes" id="UP000244900">
    <property type="component" value="Chromosome"/>
</dbReference>
<gene>
    <name evidence="1" type="ORF">DDW44_30410</name>
</gene>
<keyword evidence="2" id="KW-1185">Reference proteome</keyword>
<protein>
    <submittedName>
        <fullName evidence="1">Uncharacterized protein</fullName>
    </submittedName>
</protein>
<reference evidence="1 2" key="1">
    <citation type="submission" date="2018-05" db="EMBL/GenBank/DDBJ databases">
        <title>Complete genome sequence of sponge-derived Streptomyces sp. HNM0039.</title>
        <authorList>
            <person name="Huang X."/>
            <person name="Zhou S."/>
        </authorList>
    </citation>
    <scope>NUCLEOTIDE SEQUENCE [LARGE SCALE GENOMIC DNA]</scope>
    <source>
        <strain evidence="1 2">HNM0039</strain>
    </source>
</reference>
<accession>A0A2S1T1T6</accession>
<dbReference type="AlphaFoldDB" id="A0A2S1T1T6"/>
<dbReference type="RefSeq" id="WP_108908502.1">
    <property type="nucleotide sequence ID" value="NZ_CP029188.1"/>
</dbReference>
<organism evidence="1 2">
    <name type="scientific">Streptomyces tirandamycinicus</name>
    <dbReference type="NCBI Taxonomy" id="2174846"/>
    <lineage>
        <taxon>Bacteria</taxon>
        <taxon>Bacillati</taxon>
        <taxon>Actinomycetota</taxon>
        <taxon>Actinomycetes</taxon>
        <taxon>Kitasatosporales</taxon>
        <taxon>Streptomycetaceae</taxon>
        <taxon>Streptomyces</taxon>
    </lineage>
</organism>